<evidence type="ECO:0000313" key="3">
    <source>
        <dbReference type="Proteomes" id="UP000076078"/>
    </source>
</evidence>
<feature type="chain" id="PRO_5007592821" evidence="1">
    <location>
        <begin position="21"/>
        <end position="210"/>
    </location>
</feature>
<keyword evidence="1" id="KW-0732">Signal</keyword>
<comment type="caution">
    <text evidence="2">The sequence shown here is derived from an EMBL/GenBank/DDBJ whole genome shotgun (WGS) entry which is preliminary data.</text>
</comment>
<sequence>MKYIVLLLIYLSTIISSVIIEESSTDTALVNIVEYFDEECIYQTGNSLTGLPKYCFAYEFLPFNFSMEIVKDFMVQVNLYNENICSNNPENTTDYFLNRCSRSLFHSDLYIMVQTVSEFPENTDNGVAIDFKNPNKLVGQFNFKEGNSINAMFTNYETVYTYNCNPQPLIQVCEYITWNTDHPDKWVCFNENLNNYFGSRNSINSTCVGN</sequence>
<accession>A0A151Z4W3</accession>
<gene>
    <name evidence="2" type="ORF">DLAC_10218</name>
</gene>
<dbReference type="EMBL" id="LODT01000042">
    <property type="protein sequence ID" value="KYQ89002.1"/>
    <property type="molecule type" value="Genomic_DNA"/>
</dbReference>
<dbReference type="Proteomes" id="UP000076078">
    <property type="component" value="Unassembled WGS sequence"/>
</dbReference>
<proteinExistence type="predicted"/>
<keyword evidence="3" id="KW-1185">Reference proteome</keyword>
<protein>
    <submittedName>
        <fullName evidence="2">Uncharacterized protein</fullName>
    </submittedName>
</protein>
<reference evidence="2 3" key="1">
    <citation type="submission" date="2015-12" db="EMBL/GenBank/DDBJ databases">
        <title>Dictyostelia acquired genes for synthesis and detection of signals that induce cell-type specialization by lateral gene transfer from prokaryotes.</title>
        <authorList>
            <person name="Gloeckner G."/>
            <person name="Schaap P."/>
        </authorList>
    </citation>
    <scope>NUCLEOTIDE SEQUENCE [LARGE SCALE GENOMIC DNA]</scope>
    <source>
        <strain evidence="2 3">TK</strain>
    </source>
</reference>
<evidence type="ECO:0000313" key="2">
    <source>
        <dbReference type="EMBL" id="KYQ89002.1"/>
    </source>
</evidence>
<name>A0A151Z4W3_TIELA</name>
<feature type="signal peptide" evidence="1">
    <location>
        <begin position="1"/>
        <end position="20"/>
    </location>
</feature>
<dbReference type="InParanoid" id="A0A151Z4W3"/>
<dbReference type="AlphaFoldDB" id="A0A151Z4W3"/>
<evidence type="ECO:0000256" key="1">
    <source>
        <dbReference type="SAM" id="SignalP"/>
    </source>
</evidence>
<organism evidence="2 3">
    <name type="scientific">Tieghemostelium lacteum</name>
    <name type="common">Slime mold</name>
    <name type="synonym">Dictyostelium lacteum</name>
    <dbReference type="NCBI Taxonomy" id="361077"/>
    <lineage>
        <taxon>Eukaryota</taxon>
        <taxon>Amoebozoa</taxon>
        <taxon>Evosea</taxon>
        <taxon>Eumycetozoa</taxon>
        <taxon>Dictyostelia</taxon>
        <taxon>Dictyosteliales</taxon>
        <taxon>Raperosteliaceae</taxon>
        <taxon>Tieghemostelium</taxon>
    </lineage>
</organism>